<feature type="signal peptide" evidence="1">
    <location>
        <begin position="1"/>
        <end position="21"/>
    </location>
</feature>
<gene>
    <name evidence="2" type="ORF">C8N30_2163</name>
</gene>
<reference evidence="2 3" key="1">
    <citation type="submission" date="2018-09" db="EMBL/GenBank/DDBJ databases">
        <title>Genomic Encyclopedia of Archaeal and Bacterial Type Strains, Phase II (KMG-II): from individual species to whole genera.</title>
        <authorList>
            <person name="Goeker M."/>
        </authorList>
    </citation>
    <scope>NUCLEOTIDE SEQUENCE [LARGE SCALE GENOMIC DNA]</scope>
    <source>
        <strain evidence="2 3">DSM 11458</strain>
    </source>
</reference>
<feature type="chain" id="PRO_5019573099" evidence="1">
    <location>
        <begin position="22"/>
        <end position="272"/>
    </location>
</feature>
<dbReference type="AlphaFoldDB" id="A0A420DTH1"/>
<sequence length="272" mass="29945">MGRTRTALIVAIAFASTSAKAHEVWIEPSTWQMPADTDFTAQLLNGQNLEGQALSWDPRVILRAETWQGTETAALQGRFGDVPALTGSVGSEGLLTLLYQSKFNTVVYQDYEKFVEFLTEKNHLEILDAHAARSLPKTPIKEAFSRFSKALIAVGTGAGEDMARGLEIEIVALDNPYTSDITGGLRFQALFEGEPLKSNRVTLFERDPAGMVQTSVAQTDAEGIVRFPIRQDHTYLVDTVVMRQPDRALFIASGGAFWESLWASLTFSVPSR</sequence>
<evidence type="ECO:0000256" key="1">
    <source>
        <dbReference type="SAM" id="SignalP"/>
    </source>
</evidence>
<dbReference type="Proteomes" id="UP000284407">
    <property type="component" value="Unassembled WGS sequence"/>
</dbReference>
<name>A0A420DTH1_9RHOB</name>
<dbReference type="Pfam" id="PF10670">
    <property type="entry name" value="DUF4198"/>
    <property type="match status" value="1"/>
</dbReference>
<accession>A0A420DTH1</accession>
<dbReference type="RefSeq" id="WP_025060941.1">
    <property type="nucleotide sequence ID" value="NZ_RAQK01000001.1"/>
</dbReference>
<dbReference type="OrthoDB" id="581894at2"/>
<protein>
    <submittedName>
        <fullName evidence="2">Putative GH25 family protein</fullName>
    </submittedName>
</protein>
<dbReference type="InterPro" id="IPR019613">
    <property type="entry name" value="DUF4198"/>
</dbReference>
<dbReference type="STRING" id="1443111.Z949_225"/>
<keyword evidence="1" id="KW-0732">Signal</keyword>
<evidence type="ECO:0000313" key="3">
    <source>
        <dbReference type="Proteomes" id="UP000284407"/>
    </source>
</evidence>
<evidence type="ECO:0000313" key="2">
    <source>
        <dbReference type="EMBL" id="RKE97552.1"/>
    </source>
</evidence>
<proteinExistence type="predicted"/>
<keyword evidence="3" id="KW-1185">Reference proteome</keyword>
<comment type="caution">
    <text evidence="2">The sequence shown here is derived from an EMBL/GenBank/DDBJ whole genome shotgun (WGS) entry which is preliminary data.</text>
</comment>
<organism evidence="2 3">
    <name type="scientific">Sulfitobacter guttiformis</name>
    <dbReference type="NCBI Taxonomy" id="74349"/>
    <lineage>
        <taxon>Bacteria</taxon>
        <taxon>Pseudomonadati</taxon>
        <taxon>Pseudomonadota</taxon>
        <taxon>Alphaproteobacteria</taxon>
        <taxon>Rhodobacterales</taxon>
        <taxon>Roseobacteraceae</taxon>
        <taxon>Sulfitobacter</taxon>
    </lineage>
</organism>
<dbReference type="EMBL" id="RAQK01000001">
    <property type="protein sequence ID" value="RKE97552.1"/>
    <property type="molecule type" value="Genomic_DNA"/>
</dbReference>